<dbReference type="PANTHER" id="PTHR45138:SF9">
    <property type="entry name" value="DIGUANYLATE CYCLASE DGCM-RELATED"/>
    <property type="match status" value="1"/>
</dbReference>
<dbReference type="SUPFAM" id="SSF55073">
    <property type="entry name" value="Nucleotide cyclase"/>
    <property type="match status" value="1"/>
</dbReference>
<gene>
    <name evidence="7" type="primary">cph2_3</name>
    <name evidence="7" type="ORF">NCTC11214_04037</name>
</gene>
<organism evidence="7 8">
    <name type="scientific">Serratia odorifera</name>
    <dbReference type="NCBI Taxonomy" id="618"/>
    <lineage>
        <taxon>Bacteria</taxon>
        <taxon>Pseudomonadati</taxon>
        <taxon>Pseudomonadota</taxon>
        <taxon>Gammaproteobacteria</taxon>
        <taxon>Enterobacterales</taxon>
        <taxon>Yersiniaceae</taxon>
        <taxon>Serratia</taxon>
    </lineage>
</organism>
<comment type="catalytic activity">
    <reaction evidence="4">
        <text>2 GTP = 3',3'-c-di-GMP + 2 diphosphate</text>
        <dbReference type="Rhea" id="RHEA:24898"/>
        <dbReference type="ChEBI" id="CHEBI:33019"/>
        <dbReference type="ChEBI" id="CHEBI:37565"/>
        <dbReference type="ChEBI" id="CHEBI:58805"/>
        <dbReference type="EC" id="2.7.7.65"/>
    </reaction>
</comment>
<dbReference type="Pfam" id="PF00990">
    <property type="entry name" value="GGDEF"/>
    <property type="match status" value="1"/>
</dbReference>
<dbReference type="EMBL" id="LR134117">
    <property type="protein sequence ID" value="VDZ62232.1"/>
    <property type="molecule type" value="Genomic_DNA"/>
</dbReference>
<dbReference type="CDD" id="cd01949">
    <property type="entry name" value="GGDEF"/>
    <property type="match status" value="1"/>
</dbReference>
<keyword evidence="5" id="KW-0812">Transmembrane</keyword>
<feature type="transmembrane region" description="Helical" evidence="5">
    <location>
        <begin position="100"/>
        <end position="122"/>
    </location>
</feature>
<dbReference type="Pfam" id="PF17178">
    <property type="entry name" value="MASE5"/>
    <property type="match status" value="1"/>
</dbReference>
<dbReference type="GO" id="GO:0052621">
    <property type="term" value="F:diguanylate cyclase activity"/>
    <property type="evidence" value="ECO:0007669"/>
    <property type="project" value="UniProtKB-EC"/>
</dbReference>
<dbReference type="NCBIfam" id="TIGR00254">
    <property type="entry name" value="GGDEF"/>
    <property type="match status" value="1"/>
</dbReference>
<sequence length="378" mass="42790">MSREQRKASASTLPVWGSRAEMVSQALARSIPWFAFVNISFALIIVFRNVLFDHFDQTLATRSDMLHEIDALMLAIVVMSLGMLSSLMRAEARLSPAWQTLLALLLFALSCLWSFCCFYFVTVWRLPFSYPLTIILMLTALGALYFYPKGLLLFLLPIWLTCLMASVKLNAGLNMRFVIIWLLLAFILLYGRYILLHWFNENWQRYQDNRLLISRLETMANQDALTETANRRAMEHHLAVAAERQRPFALIMIDVDFFKRYNDHYGHPAGDRCLRDIAAILKSSVRSPEDVVARYGGEEFLLLLFDASLAGATVVAERIQQNIRRQGVPHAASEVGEVVSVSMGLAASSGNKSDAQLLAEADAALYRAKQGGRDRWQV</sequence>
<feature type="domain" description="GGDEF" evidence="6">
    <location>
        <begin position="246"/>
        <end position="378"/>
    </location>
</feature>
<dbReference type="Gene3D" id="3.30.70.270">
    <property type="match status" value="1"/>
</dbReference>
<dbReference type="InterPro" id="IPR029787">
    <property type="entry name" value="Nucleotide_cyclase"/>
</dbReference>
<reference evidence="7 8" key="1">
    <citation type="submission" date="2018-12" db="EMBL/GenBank/DDBJ databases">
        <authorList>
            <consortium name="Pathogen Informatics"/>
        </authorList>
    </citation>
    <scope>NUCLEOTIDE SEQUENCE [LARGE SCALE GENOMIC DNA]</scope>
    <source>
        <strain evidence="7 8">NCTC11214</strain>
    </source>
</reference>
<dbReference type="GO" id="GO:0005886">
    <property type="term" value="C:plasma membrane"/>
    <property type="evidence" value="ECO:0007669"/>
    <property type="project" value="TreeGrafter"/>
</dbReference>
<dbReference type="PROSITE" id="PS50887">
    <property type="entry name" value="GGDEF"/>
    <property type="match status" value="1"/>
</dbReference>
<protein>
    <recommendedName>
        <fullName evidence="3">diguanylate cyclase</fullName>
        <ecNumber evidence="3">2.7.7.65</ecNumber>
    </recommendedName>
</protein>
<evidence type="ECO:0000256" key="4">
    <source>
        <dbReference type="ARBA" id="ARBA00034247"/>
    </source>
</evidence>
<dbReference type="InterPro" id="IPR043128">
    <property type="entry name" value="Rev_trsase/Diguanyl_cyclase"/>
</dbReference>
<dbReference type="FunFam" id="3.30.70.270:FF:000001">
    <property type="entry name" value="Diguanylate cyclase domain protein"/>
    <property type="match status" value="1"/>
</dbReference>
<name>A0A447KWT4_SEROD</name>
<proteinExistence type="predicted"/>
<evidence type="ECO:0000313" key="8">
    <source>
        <dbReference type="Proteomes" id="UP000281391"/>
    </source>
</evidence>
<dbReference type="EC" id="2.7.7.65" evidence="3"/>
<comment type="cofactor">
    <cofactor evidence="1">
        <name>Mg(2+)</name>
        <dbReference type="ChEBI" id="CHEBI:18420"/>
    </cofactor>
</comment>
<dbReference type="GO" id="GO:0043709">
    <property type="term" value="P:cell adhesion involved in single-species biofilm formation"/>
    <property type="evidence" value="ECO:0007669"/>
    <property type="project" value="TreeGrafter"/>
</dbReference>
<comment type="pathway">
    <text evidence="2">Purine metabolism; 3',5'-cyclic di-GMP biosynthesis.</text>
</comment>
<feature type="transmembrane region" description="Helical" evidence="5">
    <location>
        <begin position="177"/>
        <end position="195"/>
    </location>
</feature>
<dbReference type="InterPro" id="IPR000160">
    <property type="entry name" value="GGDEF_dom"/>
</dbReference>
<keyword evidence="5" id="KW-1133">Transmembrane helix</keyword>
<dbReference type="Proteomes" id="UP000281391">
    <property type="component" value="Chromosome"/>
</dbReference>
<dbReference type="AlphaFoldDB" id="A0A447KWT4"/>
<feature type="transmembrane region" description="Helical" evidence="5">
    <location>
        <begin position="152"/>
        <end position="171"/>
    </location>
</feature>
<dbReference type="KEGG" id="sof:NCTC11214_04037"/>
<dbReference type="GO" id="GO:1902201">
    <property type="term" value="P:negative regulation of bacterial-type flagellum-dependent cell motility"/>
    <property type="evidence" value="ECO:0007669"/>
    <property type="project" value="TreeGrafter"/>
</dbReference>
<dbReference type="InterPro" id="IPR050469">
    <property type="entry name" value="Diguanylate_Cyclase"/>
</dbReference>
<accession>A0A447KWT4</accession>
<dbReference type="InterPro" id="IPR033444">
    <property type="entry name" value="MASE5"/>
</dbReference>
<evidence type="ECO:0000256" key="3">
    <source>
        <dbReference type="ARBA" id="ARBA00012528"/>
    </source>
</evidence>
<feature type="transmembrane region" description="Helical" evidence="5">
    <location>
        <begin position="31"/>
        <end position="51"/>
    </location>
</feature>
<keyword evidence="5" id="KW-0472">Membrane</keyword>
<evidence type="ECO:0000313" key="7">
    <source>
        <dbReference type="EMBL" id="VDZ62232.1"/>
    </source>
</evidence>
<evidence type="ECO:0000256" key="5">
    <source>
        <dbReference type="SAM" id="Phobius"/>
    </source>
</evidence>
<dbReference type="SMART" id="SM00267">
    <property type="entry name" value="GGDEF"/>
    <property type="match status" value="1"/>
</dbReference>
<evidence type="ECO:0000256" key="2">
    <source>
        <dbReference type="ARBA" id="ARBA00004665"/>
    </source>
</evidence>
<dbReference type="RefSeq" id="WP_004961984.1">
    <property type="nucleotide sequence ID" value="NZ_JAEKCK010000002.1"/>
</dbReference>
<feature type="transmembrane region" description="Helical" evidence="5">
    <location>
        <begin position="128"/>
        <end position="147"/>
    </location>
</feature>
<evidence type="ECO:0000259" key="6">
    <source>
        <dbReference type="PROSITE" id="PS50887"/>
    </source>
</evidence>
<dbReference type="PANTHER" id="PTHR45138">
    <property type="entry name" value="REGULATORY COMPONENTS OF SENSORY TRANSDUCTION SYSTEM"/>
    <property type="match status" value="1"/>
</dbReference>
<evidence type="ECO:0000256" key="1">
    <source>
        <dbReference type="ARBA" id="ARBA00001946"/>
    </source>
</evidence>
<feature type="transmembrane region" description="Helical" evidence="5">
    <location>
        <begin position="71"/>
        <end position="88"/>
    </location>
</feature>